<feature type="compositionally biased region" description="Basic and acidic residues" evidence="4">
    <location>
        <begin position="255"/>
        <end position="275"/>
    </location>
</feature>
<reference evidence="6 7" key="1">
    <citation type="submission" date="2024-04" db="EMBL/GenBank/DDBJ databases">
        <title>Tritrichomonas musculus Genome.</title>
        <authorList>
            <person name="Alves-Ferreira E."/>
            <person name="Grigg M."/>
            <person name="Lorenzi H."/>
            <person name="Galac M."/>
        </authorList>
    </citation>
    <scope>NUCLEOTIDE SEQUENCE [LARGE SCALE GENOMIC DNA]</scope>
    <source>
        <strain evidence="6 7">EAF2021</strain>
    </source>
</reference>
<dbReference type="SMART" id="SM00360">
    <property type="entry name" value="RRM"/>
    <property type="match status" value="1"/>
</dbReference>
<dbReference type="CDD" id="cd00590">
    <property type="entry name" value="RRM_SF"/>
    <property type="match status" value="1"/>
</dbReference>
<evidence type="ECO:0000256" key="1">
    <source>
        <dbReference type="ARBA" id="ARBA00004123"/>
    </source>
</evidence>
<feature type="region of interest" description="Disordered" evidence="4">
    <location>
        <begin position="249"/>
        <end position="323"/>
    </location>
</feature>
<dbReference type="InterPro" id="IPR012677">
    <property type="entry name" value="Nucleotide-bd_a/b_plait_sf"/>
</dbReference>
<protein>
    <submittedName>
        <fullName evidence="6">Protein phosphatase PP2A regulatory subunit B</fullName>
    </submittedName>
</protein>
<accession>A0ABR2IIY1</accession>
<evidence type="ECO:0000313" key="7">
    <source>
        <dbReference type="Proteomes" id="UP001470230"/>
    </source>
</evidence>
<keyword evidence="2" id="KW-0539">Nucleus</keyword>
<dbReference type="Proteomes" id="UP001470230">
    <property type="component" value="Unassembled WGS sequence"/>
</dbReference>
<organism evidence="6 7">
    <name type="scientific">Tritrichomonas musculus</name>
    <dbReference type="NCBI Taxonomy" id="1915356"/>
    <lineage>
        <taxon>Eukaryota</taxon>
        <taxon>Metamonada</taxon>
        <taxon>Parabasalia</taxon>
        <taxon>Tritrichomonadida</taxon>
        <taxon>Tritrichomonadidae</taxon>
        <taxon>Tritrichomonas</taxon>
    </lineage>
</organism>
<feature type="domain" description="RRM" evidence="5">
    <location>
        <begin position="5"/>
        <end position="82"/>
    </location>
</feature>
<dbReference type="SUPFAM" id="SSF54928">
    <property type="entry name" value="RNA-binding domain, RBD"/>
    <property type="match status" value="1"/>
</dbReference>
<evidence type="ECO:0000256" key="2">
    <source>
        <dbReference type="ARBA" id="ARBA00023242"/>
    </source>
</evidence>
<dbReference type="InterPro" id="IPR000504">
    <property type="entry name" value="RRM_dom"/>
</dbReference>
<evidence type="ECO:0000256" key="3">
    <source>
        <dbReference type="PROSITE-ProRule" id="PRU00176"/>
    </source>
</evidence>
<dbReference type="Pfam" id="PF00076">
    <property type="entry name" value="RRM_1"/>
    <property type="match status" value="1"/>
</dbReference>
<evidence type="ECO:0000256" key="4">
    <source>
        <dbReference type="SAM" id="MobiDB-lite"/>
    </source>
</evidence>
<dbReference type="Gene3D" id="3.30.70.330">
    <property type="match status" value="1"/>
</dbReference>
<comment type="caution">
    <text evidence="6">The sequence shown here is derived from an EMBL/GenBank/DDBJ whole genome shotgun (WGS) entry which is preliminary data.</text>
</comment>
<keyword evidence="7" id="KW-1185">Reference proteome</keyword>
<name>A0ABR2IIY1_9EUKA</name>
<proteinExistence type="predicted"/>
<gene>
    <name evidence="6" type="ORF">M9Y10_011253</name>
</gene>
<feature type="region of interest" description="Disordered" evidence="4">
    <location>
        <begin position="78"/>
        <end position="147"/>
    </location>
</feature>
<dbReference type="InterPro" id="IPR051183">
    <property type="entry name" value="U1_U11-U12_snRNP_70-35kDa"/>
</dbReference>
<evidence type="ECO:0000313" key="6">
    <source>
        <dbReference type="EMBL" id="KAK8863567.1"/>
    </source>
</evidence>
<feature type="region of interest" description="Disordered" evidence="4">
    <location>
        <begin position="162"/>
        <end position="192"/>
    </location>
</feature>
<comment type="subcellular location">
    <subcellularLocation>
        <location evidence="1">Nucleus</location>
    </subcellularLocation>
</comment>
<dbReference type="EMBL" id="JAPFFF010000017">
    <property type="protein sequence ID" value="KAK8863567.1"/>
    <property type="molecule type" value="Genomic_DNA"/>
</dbReference>
<dbReference type="PROSITE" id="PS50102">
    <property type="entry name" value="RRM"/>
    <property type="match status" value="1"/>
</dbReference>
<keyword evidence="3" id="KW-0694">RNA-binding</keyword>
<feature type="compositionally biased region" description="Basic and acidic residues" evidence="4">
    <location>
        <begin position="174"/>
        <end position="192"/>
    </location>
</feature>
<dbReference type="PANTHER" id="PTHR13952:SF6">
    <property type="entry name" value="U11_U12 SMALL NUCLEAR RIBONUCLEOPROTEIN 35 KDA PROTEIN"/>
    <property type="match status" value="1"/>
</dbReference>
<evidence type="ECO:0000259" key="5">
    <source>
        <dbReference type="PROSITE" id="PS50102"/>
    </source>
</evidence>
<dbReference type="InterPro" id="IPR035979">
    <property type="entry name" value="RBD_domain_sf"/>
</dbReference>
<sequence length="323" mass="37972">MEKVSTIYINNLPPDTTQEELTEKFNEFGAVKAVRLLRANNGECRGYAFLDYDTEAEAVRAINEGNDSKFHGCKIKVERSRHQLGDPPRPKRHLRDRPSPGGGITGSSSASYIRRRDDSPLMQSSPPRGRNIIYGQSYTDNSPPRPQQYRSEAFIHKVPINGYSSIGQYPPPYRYRDDSPPPRYRGERDYPYEPRRYLDRDYELERDYSYRDRERRNPRERIIYRDSSPQQPSAIRRIRDDYYETQLQPQRRSANYRERIEDSPPVKRRIIKEDSPVPPPRRIYDDDSPLPRRRIIEDDDSPLPPPPRRIIDDDSPPPRNDSP</sequence>
<dbReference type="PANTHER" id="PTHR13952">
    <property type="entry name" value="U1 SMALL NUCLEAR RIBONUCLEOPROTEIN 70 KD"/>
    <property type="match status" value="1"/>
</dbReference>